<feature type="signal peptide" evidence="1">
    <location>
        <begin position="1"/>
        <end position="22"/>
    </location>
</feature>
<feature type="chain" id="PRO_5016405645" evidence="1">
    <location>
        <begin position="23"/>
        <end position="80"/>
    </location>
</feature>
<protein>
    <submittedName>
        <fullName evidence="2">Uncharacterized protein</fullName>
    </submittedName>
</protein>
<keyword evidence="1" id="KW-0732">Signal</keyword>
<dbReference type="EMBL" id="QLMA01000004">
    <property type="protein sequence ID" value="RAJ81978.1"/>
    <property type="molecule type" value="Genomic_DNA"/>
</dbReference>
<name>A0A327W7H2_9BACT</name>
<dbReference type="AlphaFoldDB" id="A0A327W7H2"/>
<dbReference type="Proteomes" id="UP000249819">
    <property type="component" value="Unassembled WGS sequence"/>
</dbReference>
<sequence>MKTAKFLLVGAGLVSLVAGALASTAKHTNVLYINDAQRNCKLTVFSVTTSVVGAPITTTFASTQPIDASCPDQLTFYKSL</sequence>
<organism evidence="2 3">
    <name type="scientific">Chitinophaga dinghuensis</name>
    <dbReference type="NCBI Taxonomy" id="1539050"/>
    <lineage>
        <taxon>Bacteria</taxon>
        <taxon>Pseudomonadati</taxon>
        <taxon>Bacteroidota</taxon>
        <taxon>Chitinophagia</taxon>
        <taxon>Chitinophagales</taxon>
        <taxon>Chitinophagaceae</taxon>
        <taxon>Chitinophaga</taxon>
    </lineage>
</organism>
<accession>A0A327W7H2</accession>
<evidence type="ECO:0000313" key="3">
    <source>
        <dbReference type="Proteomes" id="UP000249819"/>
    </source>
</evidence>
<evidence type="ECO:0000313" key="2">
    <source>
        <dbReference type="EMBL" id="RAJ81978.1"/>
    </source>
</evidence>
<evidence type="ECO:0000256" key="1">
    <source>
        <dbReference type="SAM" id="SignalP"/>
    </source>
</evidence>
<comment type="caution">
    <text evidence="2">The sequence shown here is derived from an EMBL/GenBank/DDBJ whole genome shotgun (WGS) entry which is preliminary data.</text>
</comment>
<dbReference type="RefSeq" id="WP_111592533.1">
    <property type="nucleotide sequence ID" value="NZ_QLMA01000004.1"/>
</dbReference>
<reference evidence="2 3" key="1">
    <citation type="submission" date="2018-06" db="EMBL/GenBank/DDBJ databases">
        <title>Genomic Encyclopedia of Archaeal and Bacterial Type Strains, Phase II (KMG-II): from individual species to whole genera.</title>
        <authorList>
            <person name="Goeker M."/>
        </authorList>
    </citation>
    <scope>NUCLEOTIDE SEQUENCE [LARGE SCALE GENOMIC DNA]</scope>
    <source>
        <strain evidence="2 3">DSM 29821</strain>
    </source>
</reference>
<gene>
    <name evidence="2" type="ORF">CLV59_104203</name>
</gene>
<keyword evidence="3" id="KW-1185">Reference proteome</keyword>
<proteinExistence type="predicted"/>